<evidence type="ECO:0000256" key="5">
    <source>
        <dbReference type="ARBA" id="ARBA00022786"/>
    </source>
</evidence>
<dbReference type="OMA" id="GLEREWY"/>
<dbReference type="EC" id="2.3.2.26" evidence="3"/>
<feature type="domain" description="HECT" evidence="7">
    <location>
        <begin position="201"/>
        <end position="485"/>
    </location>
</feature>
<dbReference type="OrthoDB" id="8068875at2759"/>
<comment type="pathway">
    <text evidence="2">Protein modification; protein ubiquitination.</text>
</comment>
<dbReference type="GO" id="GO:0061630">
    <property type="term" value="F:ubiquitin protein ligase activity"/>
    <property type="evidence" value="ECO:0007669"/>
    <property type="project" value="UniProtKB-EC"/>
</dbReference>
<dbReference type="InParanoid" id="A0A078A1Y1"/>
<keyword evidence="4" id="KW-0808">Transferase</keyword>
<accession>A0A078A1Y1</accession>
<dbReference type="GO" id="GO:0006511">
    <property type="term" value="P:ubiquitin-dependent protein catabolic process"/>
    <property type="evidence" value="ECO:0007669"/>
    <property type="project" value="TreeGrafter"/>
</dbReference>
<sequence length="515" mass="60615">MRSHTSPSIVQKRNFYGGEFNNELPVILEVNESNIASTVYNRKVSNNQNDALQGTNLRSQVFQSLIISRISDSDEDVDISSESEFSEDIVDPAEVGLEIPDESENFITFFLDQEMTWQKNILQNGKVNWVKKKRSQKLQLNPNLKKLSCAKVRNMQLEEKKFWFEYQCEQRRISFIQDSITLVIQRDNVLRDSFEQFRTTDDFDLHKEIKIHYIDEVAQDAGGITREWVTQLTQQLFSDDQQLFKQMKSDHSLNYFPNQNAKFLYENGYKDYFRFAGQVLAKALFDKIPVNVSLNSAILKKLVAISPKEQKITLEDLRDYDQQIYNSIKFISDDPSINFDEEEFYFTIIQDDGSEIELIKKGKETRVTAQNRTQYAKKVAKYYLYKQVKTEIDEFVKGFLQVIPNSIISVFDKDELEFIMNGSPTIDIDDWIQNSTYRGAFENEGKNHQVISWFWDILRDLNQEKRRKFLLFCTGNPRLPIEGFKIDLPLFNRKEDIENNINGILEQDHYYFDFE</sequence>
<evidence type="ECO:0000256" key="4">
    <source>
        <dbReference type="ARBA" id="ARBA00022679"/>
    </source>
</evidence>
<dbReference type="InterPro" id="IPR050409">
    <property type="entry name" value="E3_ubiq-protein_ligase"/>
</dbReference>
<dbReference type="PROSITE" id="PS50237">
    <property type="entry name" value="HECT"/>
    <property type="match status" value="1"/>
</dbReference>
<keyword evidence="5 6" id="KW-0833">Ubl conjugation pathway</keyword>
<dbReference type="SUPFAM" id="SSF56204">
    <property type="entry name" value="Hect, E3 ligase catalytic domain"/>
    <property type="match status" value="1"/>
</dbReference>
<evidence type="ECO:0000259" key="7">
    <source>
        <dbReference type="PROSITE" id="PS50237"/>
    </source>
</evidence>
<evidence type="ECO:0000256" key="3">
    <source>
        <dbReference type="ARBA" id="ARBA00012485"/>
    </source>
</evidence>
<dbReference type="Gene3D" id="3.30.2410.10">
    <property type="entry name" value="Hect, E3 ligase catalytic domain"/>
    <property type="match status" value="1"/>
</dbReference>
<gene>
    <name evidence="8" type="primary">Contig6502.g6956</name>
    <name evidence="8" type="ORF">STYLEM_4478</name>
</gene>
<dbReference type="EMBL" id="CCKQ01004336">
    <property type="protein sequence ID" value="CDW75488.1"/>
    <property type="molecule type" value="Genomic_DNA"/>
</dbReference>
<comment type="catalytic activity">
    <reaction evidence="1">
        <text>S-ubiquitinyl-[E2 ubiquitin-conjugating enzyme]-L-cysteine + [acceptor protein]-L-lysine = [E2 ubiquitin-conjugating enzyme]-L-cysteine + N(6)-ubiquitinyl-[acceptor protein]-L-lysine.</text>
        <dbReference type="EC" id="2.3.2.26"/>
    </reaction>
</comment>
<comment type="caution">
    <text evidence="6">Lacks conserved residue(s) required for the propagation of feature annotation.</text>
</comment>
<evidence type="ECO:0000313" key="9">
    <source>
        <dbReference type="Proteomes" id="UP000039865"/>
    </source>
</evidence>
<dbReference type="Pfam" id="PF00632">
    <property type="entry name" value="HECT"/>
    <property type="match status" value="1"/>
</dbReference>
<evidence type="ECO:0000256" key="2">
    <source>
        <dbReference type="ARBA" id="ARBA00004906"/>
    </source>
</evidence>
<name>A0A078A1Y1_STYLE</name>
<organism evidence="8 9">
    <name type="scientific">Stylonychia lemnae</name>
    <name type="common">Ciliate</name>
    <dbReference type="NCBI Taxonomy" id="5949"/>
    <lineage>
        <taxon>Eukaryota</taxon>
        <taxon>Sar</taxon>
        <taxon>Alveolata</taxon>
        <taxon>Ciliophora</taxon>
        <taxon>Intramacronucleata</taxon>
        <taxon>Spirotrichea</taxon>
        <taxon>Stichotrichia</taxon>
        <taxon>Sporadotrichida</taxon>
        <taxon>Oxytrichidae</taxon>
        <taxon>Stylonychinae</taxon>
        <taxon>Stylonychia</taxon>
    </lineage>
</organism>
<evidence type="ECO:0000313" key="8">
    <source>
        <dbReference type="EMBL" id="CDW75488.1"/>
    </source>
</evidence>
<dbReference type="PANTHER" id="PTHR11254">
    <property type="entry name" value="HECT DOMAIN UBIQUITIN-PROTEIN LIGASE"/>
    <property type="match status" value="1"/>
</dbReference>
<dbReference type="Gene3D" id="3.30.2160.10">
    <property type="entry name" value="Hect, E3 ligase catalytic domain"/>
    <property type="match status" value="1"/>
</dbReference>
<dbReference type="Gene3D" id="3.90.1750.10">
    <property type="entry name" value="Hect, E3 ligase catalytic domains"/>
    <property type="match status" value="1"/>
</dbReference>
<dbReference type="InterPro" id="IPR035983">
    <property type="entry name" value="Hect_E3_ubiquitin_ligase"/>
</dbReference>
<dbReference type="AlphaFoldDB" id="A0A078A1Y1"/>
<evidence type="ECO:0000256" key="1">
    <source>
        <dbReference type="ARBA" id="ARBA00000885"/>
    </source>
</evidence>
<protein>
    <recommendedName>
        <fullName evidence="3">HECT-type E3 ubiquitin transferase</fullName>
        <ecNumber evidence="3">2.3.2.26</ecNumber>
    </recommendedName>
</protein>
<dbReference type="GO" id="GO:0005737">
    <property type="term" value="C:cytoplasm"/>
    <property type="evidence" value="ECO:0007669"/>
    <property type="project" value="TreeGrafter"/>
</dbReference>
<reference evidence="8 9" key="1">
    <citation type="submission" date="2014-06" db="EMBL/GenBank/DDBJ databases">
        <authorList>
            <person name="Swart Estienne"/>
        </authorList>
    </citation>
    <scope>NUCLEOTIDE SEQUENCE [LARGE SCALE GENOMIC DNA]</scope>
    <source>
        <strain evidence="8 9">130c</strain>
    </source>
</reference>
<keyword evidence="9" id="KW-1185">Reference proteome</keyword>
<dbReference type="SMART" id="SM00119">
    <property type="entry name" value="HECTc"/>
    <property type="match status" value="1"/>
</dbReference>
<dbReference type="InterPro" id="IPR000569">
    <property type="entry name" value="HECT_dom"/>
</dbReference>
<evidence type="ECO:0000256" key="6">
    <source>
        <dbReference type="PROSITE-ProRule" id="PRU00104"/>
    </source>
</evidence>
<dbReference type="PANTHER" id="PTHR11254:SF440">
    <property type="entry name" value="E3 UBIQUITIN-PROTEIN LIGASE NEDD-4"/>
    <property type="match status" value="1"/>
</dbReference>
<proteinExistence type="predicted"/>
<dbReference type="Proteomes" id="UP000039865">
    <property type="component" value="Unassembled WGS sequence"/>
</dbReference>
<dbReference type="GO" id="GO:0016567">
    <property type="term" value="P:protein ubiquitination"/>
    <property type="evidence" value="ECO:0007669"/>
    <property type="project" value="TreeGrafter"/>
</dbReference>